<feature type="transmembrane region" description="Helical" evidence="1">
    <location>
        <begin position="107"/>
        <end position="127"/>
    </location>
</feature>
<feature type="transmembrane region" description="Helical" evidence="1">
    <location>
        <begin position="173"/>
        <end position="196"/>
    </location>
</feature>
<dbReference type="EMBL" id="SNWR01000001">
    <property type="protein sequence ID" value="TDO36631.1"/>
    <property type="molecule type" value="Genomic_DNA"/>
</dbReference>
<feature type="transmembrane region" description="Helical" evidence="1">
    <location>
        <begin position="232"/>
        <end position="251"/>
    </location>
</feature>
<name>A0A4R6JMP9_9ACTN</name>
<gene>
    <name evidence="2" type="ORF">C8E87_0211</name>
</gene>
<proteinExistence type="predicted"/>
<dbReference type="Pfam" id="PF13367">
    <property type="entry name" value="PrsW-protease"/>
    <property type="match status" value="1"/>
</dbReference>
<dbReference type="RefSeq" id="WP_133871349.1">
    <property type="nucleotide sequence ID" value="NZ_BOMD01000102.1"/>
</dbReference>
<evidence type="ECO:0000256" key="1">
    <source>
        <dbReference type="SAM" id="Phobius"/>
    </source>
</evidence>
<reference evidence="2 3" key="1">
    <citation type="submission" date="2019-03" db="EMBL/GenBank/DDBJ databases">
        <title>Sequencing the genomes of 1000 actinobacteria strains.</title>
        <authorList>
            <person name="Klenk H.-P."/>
        </authorList>
    </citation>
    <scope>NUCLEOTIDE SEQUENCE [LARGE SCALE GENOMIC DNA]</scope>
    <source>
        <strain evidence="2 3">DSM 43805</strain>
    </source>
</reference>
<dbReference type="AlphaFoldDB" id="A0A4R6JMP9"/>
<keyword evidence="1" id="KW-0812">Transmembrane</keyword>
<dbReference type="PANTHER" id="PTHR36844:SF1">
    <property type="entry name" value="PROTEASE PRSW"/>
    <property type="match status" value="1"/>
</dbReference>
<evidence type="ECO:0000313" key="2">
    <source>
        <dbReference type="EMBL" id="TDO36631.1"/>
    </source>
</evidence>
<feature type="transmembrane region" description="Helical" evidence="1">
    <location>
        <begin position="41"/>
        <end position="61"/>
    </location>
</feature>
<evidence type="ECO:0000313" key="3">
    <source>
        <dbReference type="Proteomes" id="UP000294901"/>
    </source>
</evidence>
<protein>
    <submittedName>
        <fullName evidence="2">RsiW-degrading membrane proteinase PrsW (M82 family)</fullName>
    </submittedName>
</protein>
<feature type="transmembrane region" description="Helical" evidence="1">
    <location>
        <begin position="73"/>
        <end position="95"/>
    </location>
</feature>
<dbReference type="GO" id="GO:0008233">
    <property type="term" value="F:peptidase activity"/>
    <property type="evidence" value="ECO:0007669"/>
    <property type="project" value="InterPro"/>
</dbReference>
<dbReference type="Proteomes" id="UP000294901">
    <property type="component" value="Unassembled WGS sequence"/>
</dbReference>
<feature type="transmembrane region" description="Helical" evidence="1">
    <location>
        <begin position="208"/>
        <end position="226"/>
    </location>
</feature>
<keyword evidence="1" id="KW-1133">Transmembrane helix</keyword>
<keyword evidence="3" id="KW-1185">Reference proteome</keyword>
<organism evidence="2 3">
    <name type="scientific">Paractinoplanes brasiliensis</name>
    <dbReference type="NCBI Taxonomy" id="52695"/>
    <lineage>
        <taxon>Bacteria</taxon>
        <taxon>Bacillati</taxon>
        <taxon>Actinomycetota</taxon>
        <taxon>Actinomycetes</taxon>
        <taxon>Micromonosporales</taxon>
        <taxon>Micromonosporaceae</taxon>
        <taxon>Paractinoplanes</taxon>
    </lineage>
</organism>
<dbReference type="PANTHER" id="PTHR36844">
    <property type="entry name" value="PROTEASE PRSW"/>
    <property type="match status" value="1"/>
</dbReference>
<dbReference type="OrthoDB" id="5141135at2"/>
<feature type="transmembrane region" description="Helical" evidence="1">
    <location>
        <begin position="139"/>
        <end position="161"/>
    </location>
</feature>
<comment type="caution">
    <text evidence="2">The sequence shown here is derived from an EMBL/GenBank/DDBJ whole genome shotgun (WGS) entry which is preliminary data.</text>
</comment>
<feature type="transmembrane region" description="Helical" evidence="1">
    <location>
        <begin position="12"/>
        <end position="29"/>
    </location>
</feature>
<sequence length="272" mass="27833">MSLSRQVAAPPKGAWLLVLAVGGGLFELLRRALADTRNPNLVPTLLLLGAVVVPAAFVTFIRGRRMTFSVDGGTIALIAFLGGIAGVTAAGTLEADTLHDLGTLPKLAVGLIEESAKLIAPVLVLVFTRHRRPADGLLIGVASGAGFAALETMGYAFVALVQSQGDLAAADGILLLRGLLSPAAHMAWTGLTAAALWSAANHRWSAAATARFALAFVAAVGLHAAWDSIGSFIGYAVIGLLSLGPLAIAAHRLGVRDRTERAAVANGLLAAD</sequence>
<dbReference type="InterPro" id="IPR026898">
    <property type="entry name" value="PrsW"/>
</dbReference>
<keyword evidence="1" id="KW-0472">Membrane</keyword>
<accession>A0A4R6JMP9</accession>